<gene>
    <name evidence="1" type="ORF">MKQ68_22470</name>
</gene>
<reference evidence="1" key="1">
    <citation type="submission" date="2022-10" db="EMBL/GenBank/DDBJ databases">
        <title>Chitinophaga sp. nov., isolated from soil.</title>
        <authorList>
            <person name="Jeon C.O."/>
        </authorList>
    </citation>
    <scope>NUCLEOTIDE SEQUENCE</scope>
    <source>
        <strain evidence="1">R8</strain>
    </source>
</reference>
<accession>A0ABY6J3H1</accession>
<sequence>MEWKELEGETIENLIEFLQLEGNSEDEEWAEAAFVNVVFRFREDLLEKCTEMCLKSNYTETDAEEITNRVFERVKMYPTFKSAGCKVKDIIKCFKFYLYRIARNEFADYRTPDDNPYTGDEQIITSLIDPCREYEPETLKSLQEKEKLLDNIFSKLTPKHKTIYLTYLYYEHEGRYLPRKLVKDLSEVLKLAKGSIRAYKKEAFELVKSMGYGK</sequence>
<dbReference type="RefSeq" id="WP_264281039.1">
    <property type="nucleotide sequence ID" value="NZ_CP107006.1"/>
</dbReference>
<organism evidence="1 2">
    <name type="scientific">Chitinophaga horti</name>
    <dbReference type="NCBI Taxonomy" id="2920382"/>
    <lineage>
        <taxon>Bacteria</taxon>
        <taxon>Pseudomonadati</taxon>
        <taxon>Bacteroidota</taxon>
        <taxon>Chitinophagia</taxon>
        <taxon>Chitinophagales</taxon>
        <taxon>Chitinophagaceae</taxon>
        <taxon>Chitinophaga</taxon>
    </lineage>
</organism>
<evidence type="ECO:0008006" key="3">
    <source>
        <dbReference type="Google" id="ProtNLM"/>
    </source>
</evidence>
<dbReference type="Proteomes" id="UP001162741">
    <property type="component" value="Chromosome"/>
</dbReference>
<keyword evidence="2" id="KW-1185">Reference proteome</keyword>
<dbReference type="Gene3D" id="1.10.1740.10">
    <property type="match status" value="1"/>
</dbReference>
<evidence type="ECO:0000313" key="1">
    <source>
        <dbReference type="EMBL" id="UYQ92849.1"/>
    </source>
</evidence>
<proteinExistence type="predicted"/>
<name>A0ABY6J3H1_9BACT</name>
<protein>
    <recommendedName>
        <fullName evidence="3">Sigma-70 family RNA polymerase sigma factor</fullName>
    </recommendedName>
</protein>
<evidence type="ECO:0000313" key="2">
    <source>
        <dbReference type="Proteomes" id="UP001162741"/>
    </source>
</evidence>
<dbReference type="EMBL" id="CP107006">
    <property type="protein sequence ID" value="UYQ92849.1"/>
    <property type="molecule type" value="Genomic_DNA"/>
</dbReference>